<accession>A0AAW0DH90</accession>
<dbReference type="EMBL" id="JAWWNJ010000008">
    <property type="protein sequence ID" value="KAK7050588.1"/>
    <property type="molecule type" value="Genomic_DNA"/>
</dbReference>
<evidence type="ECO:0000313" key="3">
    <source>
        <dbReference type="Proteomes" id="UP001362999"/>
    </source>
</evidence>
<gene>
    <name evidence="2" type="ORF">R3P38DRAFT_3256541</name>
</gene>
<dbReference type="Proteomes" id="UP001362999">
    <property type="component" value="Unassembled WGS sequence"/>
</dbReference>
<evidence type="ECO:0000256" key="1">
    <source>
        <dbReference type="SAM" id="MobiDB-lite"/>
    </source>
</evidence>
<reference evidence="2 3" key="1">
    <citation type="journal article" date="2024" name="J Genomics">
        <title>Draft genome sequencing and assembly of Favolaschia claudopus CIRM-BRFM 2984 isolated from oak limbs.</title>
        <authorList>
            <person name="Navarro D."/>
            <person name="Drula E."/>
            <person name="Chaduli D."/>
            <person name="Cazenave R."/>
            <person name="Ahrendt S."/>
            <person name="Wang J."/>
            <person name="Lipzen A."/>
            <person name="Daum C."/>
            <person name="Barry K."/>
            <person name="Grigoriev I.V."/>
            <person name="Favel A."/>
            <person name="Rosso M.N."/>
            <person name="Martin F."/>
        </authorList>
    </citation>
    <scope>NUCLEOTIDE SEQUENCE [LARGE SCALE GENOMIC DNA]</scope>
    <source>
        <strain evidence="2 3">CIRM-BRFM 2984</strain>
    </source>
</reference>
<keyword evidence="3" id="KW-1185">Reference proteome</keyword>
<name>A0AAW0DH90_9AGAR</name>
<feature type="region of interest" description="Disordered" evidence="1">
    <location>
        <begin position="97"/>
        <end position="125"/>
    </location>
</feature>
<comment type="caution">
    <text evidence="2">The sequence shown here is derived from an EMBL/GenBank/DDBJ whole genome shotgun (WGS) entry which is preliminary data.</text>
</comment>
<evidence type="ECO:0000313" key="2">
    <source>
        <dbReference type="EMBL" id="KAK7050588.1"/>
    </source>
</evidence>
<dbReference type="AlphaFoldDB" id="A0AAW0DH90"/>
<feature type="compositionally biased region" description="Pro residues" evidence="1">
    <location>
        <begin position="105"/>
        <end position="116"/>
    </location>
</feature>
<organism evidence="2 3">
    <name type="scientific">Favolaschia claudopus</name>
    <dbReference type="NCBI Taxonomy" id="2862362"/>
    <lineage>
        <taxon>Eukaryota</taxon>
        <taxon>Fungi</taxon>
        <taxon>Dikarya</taxon>
        <taxon>Basidiomycota</taxon>
        <taxon>Agaricomycotina</taxon>
        <taxon>Agaricomycetes</taxon>
        <taxon>Agaricomycetidae</taxon>
        <taxon>Agaricales</taxon>
        <taxon>Marasmiineae</taxon>
        <taxon>Mycenaceae</taxon>
        <taxon>Favolaschia</taxon>
    </lineage>
</organism>
<proteinExistence type="predicted"/>
<protein>
    <submittedName>
        <fullName evidence="2">Uncharacterized protein</fullName>
    </submittedName>
</protein>
<sequence length="125" mass="13389">MMQVMTTRLGENETGSARFAFKLRYARGTSATLFAPGTCDGGVRADTLQQYSCKSVHQAAFPGRLPLQSSPPSALPCPTRRRSGGFSLYGAGVSPTKYIHTNPSPSSPPKAQPPRPCLFTASIRE</sequence>